<evidence type="ECO:0000313" key="2">
    <source>
        <dbReference type="EMBL" id="JAD81674.1"/>
    </source>
</evidence>
<keyword evidence="1" id="KW-0812">Transmembrane</keyword>
<feature type="transmembrane region" description="Helical" evidence="1">
    <location>
        <begin position="17"/>
        <end position="42"/>
    </location>
</feature>
<keyword evidence="1" id="KW-1133">Transmembrane helix</keyword>
<organism evidence="2">
    <name type="scientific">Arundo donax</name>
    <name type="common">Giant reed</name>
    <name type="synonym">Donax arundinaceus</name>
    <dbReference type="NCBI Taxonomy" id="35708"/>
    <lineage>
        <taxon>Eukaryota</taxon>
        <taxon>Viridiplantae</taxon>
        <taxon>Streptophyta</taxon>
        <taxon>Embryophyta</taxon>
        <taxon>Tracheophyta</taxon>
        <taxon>Spermatophyta</taxon>
        <taxon>Magnoliopsida</taxon>
        <taxon>Liliopsida</taxon>
        <taxon>Poales</taxon>
        <taxon>Poaceae</taxon>
        <taxon>PACMAD clade</taxon>
        <taxon>Arundinoideae</taxon>
        <taxon>Arundineae</taxon>
        <taxon>Arundo</taxon>
    </lineage>
</organism>
<keyword evidence="1" id="KW-0472">Membrane</keyword>
<accession>A0A0A9CZE6</accession>
<name>A0A0A9CZE6_ARUDO</name>
<sequence length="50" mass="5979">MVQGRPTICWRRMNNRYLYVVTSSLFICWSCDEFVMMCFTGSPDDLDRFS</sequence>
<protein>
    <submittedName>
        <fullName evidence="2">Uncharacterized protein</fullName>
    </submittedName>
</protein>
<dbReference type="EMBL" id="GBRH01216221">
    <property type="protein sequence ID" value="JAD81674.1"/>
    <property type="molecule type" value="Transcribed_RNA"/>
</dbReference>
<evidence type="ECO:0000256" key="1">
    <source>
        <dbReference type="SAM" id="Phobius"/>
    </source>
</evidence>
<proteinExistence type="predicted"/>
<dbReference type="AlphaFoldDB" id="A0A0A9CZE6"/>
<reference evidence="2" key="1">
    <citation type="submission" date="2014-09" db="EMBL/GenBank/DDBJ databases">
        <authorList>
            <person name="Magalhaes I.L.F."/>
            <person name="Oliveira U."/>
            <person name="Santos F.R."/>
            <person name="Vidigal T.H.D.A."/>
            <person name="Brescovit A.D."/>
            <person name="Santos A.J."/>
        </authorList>
    </citation>
    <scope>NUCLEOTIDE SEQUENCE</scope>
    <source>
        <tissue evidence="2">Shoot tissue taken approximately 20 cm above the soil surface</tissue>
    </source>
</reference>
<reference evidence="2" key="2">
    <citation type="journal article" date="2015" name="Data Brief">
        <title>Shoot transcriptome of the giant reed, Arundo donax.</title>
        <authorList>
            <person name="Barrero R.A."/>
            <person name="Guerrero F.D."/>
            <person name="Moolhuijzen P."/>
            <person name="Goolsby J.A."/>
            <person name="Tidwell J."/>
            <person name="Bellgard S.E."/>
            <person name="Bellgard M.I."/>
        </authorList>
    </citation>
    <scope>NUCLEOTIDE SEQUENCE</scope>
    <source>
        <tissue evidence="2">Shoot tissue taken approximately 20 cm above the soil surface</tissue>
    </source>
</reference>